<evidence type="ECO:0000313" key="4">
    <source>
        <dbReference type="EMBL" id="PPC75471.1"/>
    </source>
</evidence>
<dbReference type="AlphaFoldDB" id="A0A2S5KKW5"/>
<evidence type="ECO:0000256" key="1">
    <source>
        <dbReference type="SAM" id="MobiDB-lite"/>
    </source>
</evidence>
<dbReference type="InterPro" id="IPR045584">
    <property type="entry name" value="Pilin-like"/>
</dbReference>
<proteinExistence type="predicted"/>
<organism evidence="4 5">
    <name type="scientific">Proteobacteria bacterium 228</name>
    <dbReference type="NCBI Taxonomy" id="2083153"/>
    <lineage>
        <taxon>Bacteria</taxon>
        <taxon>Pseudomonadati</taxon>
        <taxon>Pseudomonadota</taxon>
    </lineage>
</organism>
<feature type="domain" description="Type 4 secretion system PilS N-terminal" evidence="3">
    <location>
        <begin position="93"/>
        <end position="198"/>
    </location>
</feature>
<keyword evidence="2" id="KW-1133">Transmembrane helix</keyword>
<feature type="region of interest" description="Disordered" evidence="1">
    <location>
        <begin position="1"/>
        <end position="21"/>
    </location>
</feature>
<dbReference type="Gene3D" id="3.30.1690.10">
    <property type="entry name" value="TcpA-like pilin"/>
    <property type="match status" value="1"/>
</dbReference>
<dbReference type="EMBL" id="PRLP01000090">
    <property type="protein sequence ID" value="PPC75471.1"/>
    <property type="molecule type" value="Genomic_DNA"/>
</dbReference>
<keyword evidence="2" id="KW-0812">Transmembrane</keyword>
<protein>
    <recommendedName>
        <fullName evidence="3">Type 4 secretion system PilS N-terminal domain-containing protein</fullName>
    </recommendedName>
</protein>
<dbReference type="InterPro" id="IPR014911">
    <property type="entry name" value="PilS_N"/>
</dbReference>
<evidence type="ECO:0000259" key="3">
    <source>
        <dbReference type="Pfam" id="PF08805"/>
    </source>
</evidence>
<accession>A0A2S5KKW5</accession>
<sequence length="203" mass="21010">MKQSNNVAVANDVKKPKAKTNRLPGRQAGLSIVELMLVAVGAAVVMGVTAVAYQKYTKSQSYDRLVDSIREANSAIVAKYSNMPIATRYSGISVANVTSVLPPALKDTISGATIALNEGTISLAASSPTGTAGTSAFMWTFTNVSQEFCQKLAVGLGSAAQAVLSGTTALSNKTTGDNLTALEQDTLCANQAATNTLKMVQGM</sequence>
<evidence type="ECO:0000256" key="2">
    <source>
        <dbReference type="SAM" id="Phobius"/>
    </source>
</evidence>
<keyword evidence="2" id="KW-0472">Membrane</keyword>
<evidence type="ECO:0000313" key="5">
    <source>
        <dbReference type="Proteomes" id="UP000238196"/>
    </source>
</evidence>
<gene>
    <name evidence="4" type="ORF">C4K68_20365</name>
</gene>
<dbReference type="Proteomes" id="UP000238196">
    <property type="component" value="Unassembled WGS sequence"/>
</dbReference>
<reference evidence="4 5" key="1">
    <citation type="submission" date="2018-02" db="EMBL/GenBank/DDBJ databases">
        <title>novel marine gammaproteobacteria from coastal saline agro ecosystem.</title>
        <authorList>
            <person name="Krishnan R."/>
            <person name="Ramesh Kumar N."/>
        </authorList>
    </citation>
    <scope>NUCLEOTIDE SEQUENCE [LARGE SCALE GENOMIC DNA]</scope>
    <source>
        <strain evidence="4 5">228</strain>
    </source>
</reference>
<name>A0A2S5KKW5_9PROT</name>
<dbReference type="Pfam" id="PF08805">
    <property type="entry name" value="PilS"/>
    <property type="match status" value="1"/>
</dbReference>
<dbReference type="SUPFAM" id="SSF54523">
    <property type="entry name" value="Pili subunits"/>
    <property type="match status" value="1"/>
</dbReference>
<feature type="transmembrane region" description="Helical" evidence="2">
    <location>
        <begin position="32"/>
        <end position="53"/>
    </location>
</feature>
<comment type="caution">
    <text evidence="4">The sequence shown here is derived from an EMBL/GenBank/DDBJ whole genome shotgun (WGS) entry which is preliminary data.</text>
</comment>